<dbReference type="Pfam" id="PF00583">
    <property type="entry name" value="Acetyltransf_1"/>
    <property type="match status" value="2"/>
</dbReference>
<dbReference type="PANTHER" id="PTHR43420">
    <property type="entry name" value="ACETYLTRANSFERASE"/>
    <property type="match status" value="1"/>
</dbReference>
<evidence type="ECO:0000256" key="2">
    <source>
        <dbReference type="ARBA" id="ARBA00023315"/>
    </source>
</evidence>
<proteinExistence type="predicted"/>
<accession>A0ABT4DBB1</accession>
<dbReference type="EMBL" id="JAPQFJ010000005">
    <property type="protein sequence ID" value="MCY6958324.1"/>
    <property type="molecule type" value="Genomic_DNA"/>
</dbReference>
<dbReference type="Gene3D" id="3.40.630.30">
    <property type="match status" value="2"/>
</dbReference>
<gene>
    <name evidence="4" type="ORF">OW729_06880</name>
</gene>
<dbReference type="CDD" id="cd04301">
    <property type="entry name" value="NAT_SF"/>
    <property type="match status" value="2"/>
</dbReference>
<dbReference type="PROSITE" id="PS51186">
    <property type="entry name" value="GNAT"/>
    <property type="match status" value="2"/>
</dbReference>
<evidence type="ECO:0000313" key="4">
    <source>
        <dbReference type="EMBL" id="MCY6958324.1"/>
    </source>
</evidence>
<keyword evidence="1" id="KW-0808">Transferase</keyword>
<dbReference type="RefSeq" id="WP_268060738.1">
    <property type="nucleotide sequence ID" value="NZ_JAPQFJ010000005.1"/>
</dbReference>
<keyword evidence="2" id="KW-0012">Acyltransferase</keyword>
<feature type="domain" description="N-acetyltransferase" evidence="3">
    <location>
        <begin position="151"/>
        <end position="285"/>
    </location>
</feature>
<dbReference type="InterPro" id="IPR016181">
    <property type="entry name" value="Acyl_CoA_acyltransferase"/>
</dbReference>
<sequence>MRIEKTNRLTENQMAEIFNLETIAFCEDNLENHAFLSNEINFDKIMPCFYMGYENDKIIAFLTTFMPTSYEAEILAVTHPQHREKGYFKKLFQAAKETLLLSGVNKILLVVEPKSTGGIGVLKTFPDAKLERSEYRMSHNGSENLSEYGQLRFCDVNDGNKEIFAEITRDAFPDLEERSNFIDTVISSENRRGYIAYKEGIPVGVFDFNYEEGDIFLYGVGIATQYRGKGFGKQMMGFALNEGLKECDKVVLDVDSENPTAFNLYRKCGFKIDFQVDYYRLSRWN</sequence>
<comment type="caution">
    <text evidence="4">The sequence shown here is derived from an EMBL/GenBank/DDBJ whole genome shotgun (WGS) entry which is preliminary data.</text>
</comment>
<dbReference type="SUPFAM" id="SSF55729">
    <property type="entry name" value="Acyl-CoA N-acyltransferases (Nat)"/>
    <property type="match status" value="2"/>
</dbReference>
<dbReference type="InterPro" id="IPR050680">
    <property type="entry name" value="YpeA/RimI_acetyltransf"/>
</dbReference>
<reference evidence="4" key="1">
    <citation type="submission" date="2022-12" db="EMBL/GenBank/DDBJ databases">
        <title>Clostridium sp. nov., isolated from industrial wastewater.</title>
        <authorList>
            <person name="Jiayan W."/>
        </authorList>
    </citation>
    <scope>NUCLEOTIDE SEQUENCE</scope>
    <source>
        <strain evidence="4">ZC22-4</strain>
    </source>
</reference>
<dbReference type="Proteomes" id="UP001144612">
    <property type="component" value="Unassembled WGS sequence"/>
</dbReference>
<keyword evidence="5" id="KW-1185">Reference proteome</keyword>
<evidence type="ECO:0000259" key="3">
    <source>
        <dbReference type="PROSITE" id="PS51186"/>
    </source>
</evidence>
<organism evidence="4 5">
    <name type="scientific">Clostridium brassicae</name>
    <dbReference type="NCBI Taxonomy" id="2999072"/>
    <lineage>
        <taxon>Bacteria</taxon>
        <taxon>Bacillati</taxon>
        <taxon>Bacillota</taxon>
        <taxon>Clostridia</taxon>
        <taxon>Eubacteriales</taxon>
        <taxon>Clostridiaceae</taxon>
        <taxon>Clostridium</taxon>
    </lineage>
</organism>
<feature type="domain" description="N-acetyltransferase" evidence="3">
    <location>
        <begin position="4"/>
        <end position="142"/>
    </location>
</feature>
<evidence type="ECO:0000313" key="5">
    <source>
        <dbReference type="Proteomes" id="UP001144612"/>
    </source>
</evidence>
<name>A0ABT4DBB1_9CLOT</name>
<evidence type="ECO:0000256" key="1">
    <source>
        <dbReference type="ARBA" id="ARBA00022679"/>
    </source>
</evidence>
<protein>
    <submittedName>
        <fullName evidence="4">GNAT family N-acetyltransferase</fullName>
    </submittedName>
</protein>
<dbReference type="InterPro" id="IPR000182">
    <property type="entry name" value="GNAT_dom"/>
</dbReference>